<comment type="caution">
    <text evidence="2">The sequence shown here is derived from an EMBL/GenBank/DDBJ whole genome shotgun (WGS) entry which is preliminary data.</text>
</comment>
<organism evidence="2 3">
    <name type="scientific">Dichanthelium oligosanthes</name>
    <dbReference type="NCBI Taxonomy" id="888268"/>
    <lineage>
        <taxon>Eukaryota</taxon>
        <taxon>Viridiplantae</taxon>
        <taxon>Streptophyta</taxon>
        <taxon>Embryophyta</taxon>
        <taxon>Tracheophyta</taxon>
        <taxon>Spermatophyta</taxon>
        <taxon>Magnoliopsida</taxon>
        <taxon>Liliopsida</taxon>
        <taxon>Poales</taxon>
        <taxon>Poaceae</taxon>
        <taxon>PACMAD clade</taxon>
        <taxon>Panicoideae</taxon>
        <taxon>Panicodae</taxon>
        <taxon>Paniceae</taxon>
        <taxon>Dichantheliinae</taxon>
        <taxon>Dichanthelium</taxon>
    </lineage>
</organism>
<protein>
    <recommendedName>
        <fullName evidence="1">DUF1618 domain-containing protein</fullName>
    </recommendedName>
</protein>
<name>A0A1E5VSE1_9POAL</name>
<evidence type="ECO:0000313" key="3">
    <source>
        <dbReference type="Proteomes" id="UP000095767"/>
    </source>
</evidence>
<dbReference type="OrthoDB" id="685663at2759"/>
<dbReference type="PANTHER" id="PTHR33074">
    <property type="entry name" value="EXPRESSED PROTEIN-RELATED"/>
    <property type="match status" value="1"/>
</dbReference>
<dbReference type="InterPro" id="IPR011676">
    <property type="entry name" value="DUF1618"/>
</dbReference>
<sequence length="289" mass="33315">MLDRGDIGLQRRGEEEFAVADLKVLIHSDNDSVPVKVERFRYRSNAGSRRWEVKRILIRRREGTGHGLPWWTTDKVFSFEGYLCWIDYFRGILFCDVIDEYPELRYVELPVAPPEGNSDHPNFGRPDPFVTRSVCVMDGSTMRFVNVARADGEIASKRNPGSRFTMTTWSLVTPLNSERIGWAMDGAVESARLWTHDSYAELRLPLLMPEFPFVSLREPDVIYAVPRERHCGDRKTWVLVIDMRRKALRSAVPYNEVEDFCGDGDEDERWPRVTSTITNPFFPACSPCS</sequence>
<dbReference type="Proteomes" id="UP000095767">
    <property type="component" value="Unassembled WGS sequence"/>
</dbReference>
<reference evidence="2 3" key="1">
    <citation type="submission" date="2016-09" db="EMBL/GenBank/DDBJ databases">
        <title>The draft genome of Dichanthelium oligosanthes: A C3 panicoid grass species.</title>
        <authorList>
            <person name="Studer A.J."/>
            <person name="Schnable J.C."/>
            <person name="Brutnell T.P."/>
        </authorList>
    </citation>
    <scope>NUCLEOTIDE SEQUENCE [LARGE SCALE GENOMIC DNA]</scope>
    <source>
        <strain evidence="3">cv. Kellogg 1175</strain>
        <tissue evidence="2">Leaf</tissue>
    </source>
</reference>
<proteinExistence type="predicted"/>
<evidence type="ECO:0000313" key="2">
    <source>
        <dbReference type="EMBL" id="OEL28046.1"/>
    </source>
</evidence>
<feature type="domain" description="DUF1618" evidence="1">
    <location>
        <begin position="85"/>
        <end position="223"/>
    </location>
</feature>
<accession>A0A1E5VSE1</accession>
<dbReference type="AlphaFoldDB" id="A0A1E5VSE1"/>
<dbReference type="Pfam" id="PF07762">
    <property type="entry name" value="DUF1618"/>
    <property type="match status" value="1"/>
</dbReference>
<evidence type="ECO:0000259" key="1">
    <source>
        <dbReference type="Pfam" id="PF07762"/>
    </source>
</evidence>
<keyword evidence="3" id="KW-1185">Reference proteome</keyword>
<dbReference type="EMBL" id="LWDX02030990">
    <property type="protein sequence ID" value="OEL28046.1"/>
    <property type="molecule type" value="Genomic_DNA"/>
</dbReference>
<gene>
    <name evidence="2" type="ORF">BAE44_0010934</name>
</gene>
<dbReference type="PANTHER" id="PTHR33074:SF110">
    <property type="entry name" value="DUF1618 DOMAIN-CONTAINING PROTEIN"/>
    <property type="match status" value="1"/>
</dbReference>